<dbReference type="Gene3D" id="2.40.420.20">
    <property type="match status" value="1"/>
</dbReference>
<dbReference type="Pfam" id="PF25954">
    <property type="entry name" value="Beta-barrel_RND_2"/>
    <property type="match status" value="1"/>
</dbReference>
<dbReference type="InterPro" id="IPR006143">
    <property type="entry name" value="RND_pump_MFP"/>
</dbReference>
<proteinExistence type="inferred from homology"/>
<dbReference type="InterPro" id="IPR058792">
    <property type="entry name" value="Beta-barrel_RND_2"/>
</dbReference>
<dbReference type="InterPro" id="IPR058625">
    <property type="entry name" value="MdtA-like_BSH"/>
</dbReference>
<feature type="domain" description="CusB-like beta-barrel" evidence="5">
    <location>
        <begin position="231"/>
        <end position="301"/>
    </location>
</feature>
<dbReference type="Proteomes" id="UP000016842">
    <property type="component" value="Unassembled WGS sequence"/>
</dbReference>
<feature type="domain" description="Multidrug resistance protein MdtA-like barrel-sandwich hybrid" evidence="4">
    <location>
        <begin position="95"/>
        <end position="213"/>
    </location>
</feature>
<evidence type="ECO:0000259" key="4">
    <source>
        <dbReference type="Pfam" id="PF25917"/>
    </source>
</evidence>
<dbReference type="FunFam" id="2.40.30.170:FF:000010">
    <property type="entry name" value="Efflux RND transporter periplasmic adaptor subunit"/>
    <property type="match status" value="1"/>
</dbReference>
<feature type="transmembrane region" description="Helical" evidence="3">
    <location>
        <begin position="31"/>
        <end position="51"/>
    </location>
</feature>
<organism evidence="6 7">
    <name type="scientific">Brucella intermedia 229E</name>
    <dbReference type="NCBI Taxonomy" id="1337887"/>
    <lineage>
        <taxon>Bacteria</taxon>
        <taxon>Pseudomonadati</taxon>
        <taxon>Pseudomonadota</taxon>
        <taxon>Alphaproteobacteria</taxon>
        <taxon>Hyphomicrobiales</taxon>
        <taxon>Brucellaceae</taxon>
        <taxon>Brucella/Ochrobactrum group</taxon>
        <taxon>Brucella</taxon>
    </lineage>
</organism>
<dbReference type="Gene3D" id="2.40.50.100">
    <property type="match status" value="1"/>
</dbReference>
<name>U4V8L3_9HYPH</name>
<evidence type="ECO:0000313" key="6">
    <source>
        <dbReference type="EMBL" id="ERM02325.1"/>
    </source>
</evidence>
<dbReference type="SUPFAM" id="SSF111369">
    <property type="entry name" value="HlyD-like secretion proteins"/>
    <property type="match status" value="1"/>
</dbReference>
<dbReference type="Gene3D" id="2.40.30.170">
    <property type="match status" value="1"/>
</dbReference>
<dbReference type="NCBIfam" id="TIGR01730">
    <property type="entry name" value="RND_mfp"/>
    <property type="match status" value="1"/>
</dbReference>
<comment type="caution">
    <text evidence="6">The sequence shown here is derived from an EMBL/GenBank/DDBJ whole genome shotgun (WGS) entry which is preliminary data.</text>
</comment>
<feature type="region of interest" description="Disordered" evidence="2">
    <location>
        <begin position="335"/>
        <end position="358"/>
    </location>
</feature>
<accession>U4V8L3</accession>
<dbReference type="EMBL" id="ASXJ01000092">
    <property type="protein sequence ID" value="ERM02325.1"/>
    <property type="molecule type" value="Genomic_DNA"/>
</dbReference>
<dbReference type="Pfam" id="PF25917">
    <property type="entry name" value="BSH_RND"/>
    <property type="match status" value="1"/>
</dbReference>
<keyword evidence="3" id="KW-0812">Transmembrane</keyword>
<dbReference type="PANTHER" id="PTHR30469">
    <property type="entry name" value="MULTIDRUG RESISTANCE PROTEIN MDTA"/>
    <property type="match status" value="1"/>
</dbReference>
<evidence type="ECO:0000259" key="5">
    <source>
        <dbReference type="Pfam" id="PF25954"/>
    </source>
</evidence>
<evidence type="ECO:0000256" key="2">
    <source>
        <dbReference type="SAM" id="MobiDB-lite"/>
    </source>
</evidence>
<evidence type="ECO:0000256" key="1">
    <source>
        <dbReference type="ARBA" id="ARBA00009477"/>
    </source>
</evidence>
<comment type="similarity">
    <text evidence="1">Belongs to the membrane fusion protein (MFP) (TC 8.A.1) family.</text>
</comment>
<evidence type="ECO:0000256" key="3">
    <source>
        <dbReference type="SAM" id="Phobius"/>
    </source>
</evidence>
<dbReference type="AlphaFoldDB" id="U4V8L3"/>
<dbReference type="GO" id="GO:1990281">
    <property type="term" value="C:efflux pump complex"/>
    <property type="evidence" value="ECO:0007669"/>
    <property type="project" value="TreeGrafter"/>
</dbReference>
<evidence type="ECO:0000313" key="7">
    <source>
        <dbReference type="Proteomes" id="UP000016842"/>
    </source>
</evidence>
<dbReference type="PATRIC" id="fig|1337887.3.peg.1854"/>
<keyword evidence="3" id="KW-0472">Membrane</keyword>
<dbReference type="PANTHER" id="PTHR30469:SF11">
    <property type="entry name" value="BLL4320 PROTEIN"/>
    <property type="match status" value="1"/>
</dbReference>
<dbReference type="GO" id="GO:0015562">
    <property type="term" value="F:efflux transmembrane transporter activity"/>
    <property type="evidence" value="ECO:0007669"/>
    <property type="project" value="TreeGrafter"/>
</dbReference>
<gene>
    <name evidence="6" type="ORF">Q644_17260</name>
</gene>
<sequence>MNAKEGAAANPPPTLINQGAIWSASAMIKRLILAIIFLVIVVGGLVGFNLFRSQAIKDFFANMQQPAQTVSTVTVEPGVWKPGVEAIGTANALNGVDLTVQLDGVVQKINFKANQEVKEGALLLQMEDSIQKADLAAAEAEAVLAQQNLKRADTLRTRGGVGAVSNVDTTASASDAASARVEKMRATLAQKSVKAPFSGVIGISKVDLGQYLTPPGTVIATLQNTDVMRIDFTVPEQSLASIKLGQTVKVGSTADALDFTGKIVGIDPKIDPATRLVSVRAEVQNPDHKLTPGQFVQVRVELPEEDNVIALPQTTIISSLYGDYVYAVRPEQKPEGAKAAEGDSTAKAPAADAKPEEGEKQVAQQVFIKLGRRYSGLVEVTSGLKAGDIIITAGQNRLSPGVPVKIDNTVNPIPAGQPAKQ</sequence>
<protein>
    <submittedName>
        <fullName evidence="6">RND transporter MFP subunit</fullName>
    </submittedName>
</protein>
<keyword evidence="3" id="KW-1133">Transmembrane helix</keyword>
<dbReference type="Gene3D" id="1.10.287.470">
    <property type="entry name" value="Helix hairpin bin"/>
    <property type="match status" value="1"/>
</dbReference>
<reference evidence="6 7" key="1">
    <citation type="journal article" date="2014" name="FEMS Microbiol. Lett.">
        <title>Genome sequencing analysis reveals virulence-related gene content of Ochrobactrum intermedium strain 229E, a urease-positive strain isolated from the human gastric niche.</title>
        <authorList>
            <person name="Kulkarni G.J."/>
            <person name="Shetty S."/>
            <person name="Dharne M.S."/>
            <person name="Shouche Y.S."/>
        </authorList>
    </citation>
    <scope>NUCLEOTIDE SEQUENCE [LARGE SCALE GENOMIC DNA]</scope>
    <source>
        <strain evidence="6 7">229E</strain>
    </source>
</reference>